<protein>
    <submittedName>
        <fullName evidence="2">Uncharacterized protein</fullName>
    </submittedName>
</protein>
<feature type="region of interest" description="Disordered" evidence="1">
    <location>
        <begin position="1"/>
        <end position="103"/>
    </location>
</feature>
<feature type="compositionally biased region" description="Polar residues" evidence="1">
    <location>
        <begin position="51"/>
        <end position="72"/>
    </location>
</feature>
<comment type="caution">
    <text evidence="2">The sequence shown here is derived from an EMBL/GenBank/DDBJ whole genome shotgun (WGS) entry which is preliminary data.</text>
</comment>
<sequence>ALERLQQPNRKRDRTPPREDRVSPSKKGKSIELPEQRRRSPQELVLMPKQGPSSRKSRGNQGHQSPNPQRGNTPPRRSPRANDEGDSRCPFSREIMRAPIPAG</sequence>
<organism evidence="2 3">
    <name type="scientific">Trifolium medium</name>
    <dbReference type="NCBI Taxonomy" id="97028"/>
    <lineage>
        <taxon>Eukaryota</taxon>
        <taxon>Viridiplantae</taxon>
        <taxon>Streptophyta</taxon>
        <taxon>Embryophyta</taxon>
        <taxon>Tracheophyta</taxon>
        <taxon>Spermatophyta</taxon>
        <taxon>Magnoliopsida</taxon>
        <taxon>eudicotyledons</taxon>
        <taxon>Gunneridae</taxon>
        <taxon>Pentapetalae</taxon>
        <taxon>rosids</taxon>
        <taxon>fabids</taxon>
        <taxon>Fabales</taxon>
        <taxon>Fabaceae</taxon>
        <taxon>Papilionoideae</taxon>
        <taxon>50 kb inversion clade</taxon>
        <taxon>NPAAA clade</taxon>
        <taxon>Hologalegina</taxon>
        <taxon>IRL clade</taxon>
        <taxon>Trifolieae</taxon>
        <taxon>Trifolium</taxon>
    </lineage>
</organism>
<dbReference type="AlphaFoldDB" id="A0A392SJR1"/>
<evidence type="ECO:0000256" key="1">
    <source>
        <dbReference type="SAM" id="MobiDB-lite"/>
    </source>
</evidence>
<evidence type="ECO:0000313" key="2">
    <source>
        <dbReference type="EMBL" id="MCI48889.1"/>
    </source>
</evidence>
<dbReference type="EMBL" id="LXQA010393010">
    <property type="protein sequence ID" value="MCI48889.1"/>
    <property type="molecule type" value="Genomic_DNA"/>
</dbReference>
<evidence type="ECO:0000313" key="3">
    <source>
        <dbReference type="Proteomes" id="UP000265520"/>
    </source>
</evidence>
<feature type="compositionally biased region" description="Basic and acidic residues" evidence="1">
    <location>
        <begin position="14"/>
        <end position="41"/>
    </location>
</feature>
<dbReference type="Proteomes" id="UP000265520">
    <property type="component" value="Unassembled WGS sequence"/>
</dbReference>
<proteinExistence type="predicted"/>
<reference evidence="2 3" key="1">
    <citation type="journal article" date="2018" name="Front. Plant Sci.">
        <title>Red Clover (Trifolium pratense) and Zigzag Clover (T. medium) - A Picture of Genomic Similarities and Differences.</title>
        <authorList>
            <person name="Dluhosova J."/>
            <person name="Istvanek J."/>
            <person name="Nedelnik J."/>
            <person name="Repkova J."/>
        </authorList>
    </citation>
    <scope>NUCLEOTIDE SEQUENCE [LARGE SCALE GENOMIC DNA]</scope>
    <source>
        <strain evidence="3">cv. 10/8</strain>
        <tissue evidence="2">Leaf</tissue>
    </source>
</reference>
<feature type="non-terminal residue" evidence="2">
    <location>
        <position position="1"/>
    </location>
</feature>
<name>A0A392SJR1_9FABA</name>
<feature type="non-terminal residue" evidence="2">
    <location>
        <position position="103"/>
    </location>
</feature>
<accession>A0A392SJR1</accession>
<keyword evidence="3" id="KW-1185">Reference proteome</keyword>